<dbReference type="PANTHER" id="PTHR13847">
    <property type="entry name" value="SARCOSINE DEHYDROGENASE-RELATED"/>
    <property type="match status" value="1"/>
</dbReference>
<organism evidence="3 4">
    <name type="scientific">Litorimonas taeanensis</name>
    <dbReference type="NCBI Taxonomy" id="568099"/>
    <lineage>
        <taxon>Bacteria</taxon>
        <taxon>Pseudomonadati</taxon>
        <taxon>Pseudomonadota</taxon>
        <taxon>Alphaproteobacteria</taxon>
        <taxon>Maricaulales</taxon>
        <taxon>Robiginitomaculaceae</taxon>
    </lineage>
</organism>
<evidence type="ECO:0000259" key="2">
    <source>
        <dbReference type="Pfam" id="PF01266"/>
    </source>
</evidence>
<dbReference type="InterPro" id="IPR006076">
    <property type="entry name" value="FAD-dep_OxRdtase"/>
</dbReference>
<sequence>MFRLSLFWGLAIPRGMVTKPQNNAPHILIIGAGLIGLSTADALQRRGAKVTITEARPKPMRGTSYSNSGMVHPSQARPWGAALSSVPDDPDFERASKAVFDLARMSQDLLRQNIQDLSKTDALSQDVLSQSGSCYQIFEQSEPAYAAKEKYEALGVQTALMSDHEKTLGYLALHFPDDFGANAFTYGQALAARLAENGAVFIYDAGDLRLRMGRSPSGGEAVTAQLRGHIFHADHIIICAGPQSGEVLSQLDIVLPLVNKRGFAVNFDKPDMVLPQAPIMDAQTHSALTVLGETLRFSGTLGEQSAHPLLKRWYHLVPDIMRRLAPAREVWSGLRPLSPVGRPYIGPLSRSNLWVNTGHGHMGWTLCAGSGALMADMVLEGVEDARFALSE</sequence>
<dbReference type="EMBL" id="RBII01000002">
    <property type="protein sequence ID" value="RKQ69179.1"/>
    <property type="molecule type" value="Genomic_DNA"/>
</dbReference>
<feature type="domain" description="FAD dependent oxidoreductase" evidence="2">
    <location>
        <begin position="27"/>
        <end position="377"/>
    </location>
</feature>
<keyword evidence="1" id="KW-0560">Oxidoreductase</keyword>
<evidence type="ECO:0000256" key="1">
    <source>
        <dbReference type="ARBA" id="ARBA00023002"/>
    </source>
</evidence>
<proteinExistence type="predicted"/>
<dbReference type="PANTHER" id="PTHR13847:SF289">
    <property type="entry name" value="GLYCINE OXIDASE"/>
    <property type="match status" value="1"/>
</dbReference>
<keyword evidence="4" id="KW-1185">Reference proteome</keyword>
<dbReference type="GO" id="GO:0016491">
    <property type="term" value="F:oxidoreductase activity"/>
    <property type="evidence" value="ECO:0007669"/>
    <property type="project" value="UniProtKB-KW"/>
</dbReference>
<protein>
    <submittedName>
        <fullName evidence="3">Glycine/D-amino acid oxidase-like deaminating enzyme</fullName>
    </submittedName>
</protein>
<dbReference type="GO" id="GO:0005737">
    <property type="term" value="C:cytoplasm"/>
    <property type="evidence" value="ECO:0007669"/>
    <property type="project" value="TreeGrafter"/>
</dbReference>
<evidence type="ECO:0000313" key="4">
    <source>
        <dbReference type="Proteomes" id="UP000282211"/>
    </source>
</evidence>
<dbReference type="InterPro" id="IPR036188">
    <property type="entry name" value="FAD/NAD-bd_sf"/>
</dbReference>
<name>A0A420WDS8_9PROT</name>
<dbReference type="AlphaFoldDB" id="A0A420WDS8"/>
<dbReference type="Proteomes" id="UP000282211">
    <property type="component" value="Unassembled WGS sequence"/>
</dbReference>
<dbReference type="InParanoid" id="A0A420WDS8"/>
<comment type="caution">
    <text evidence="3">The sequence shown here is derived from an EMBL/GenBank/DDBJ whole genome shotgun (WGS) entry which is preliminary data.</text>
</comment>
<gene>
    <name evidence="3" type="ORF">DES40_1978</name>
</gene>
<dbReference type="Gene3D" id="3.30.9.10">
    <property type="entry name" value="D-Amino Acid Oxidase, subunit A, domain 2"/>
    <property type="match status" value="1"/>
</dbReference>
<dbReference type="Gene3D" id="3.50.50.60">
    <property type="entry name" value="FAD/NAD(P)-binding domain"/>
    <property type="match status" value="1"/>
</dbReference>
<reference evidence="3 4" key="1">
    <citation type="submission" date="2018-10" db="EMBL/GenBank/DDBJ databases">
        <title>Genomic Encyclopedia of Type Strains, Phase IV (KMG-IV): sequencing the most valuable type-strain genomes for metagenomic binning, comparative biology and taxonomic classification.</title>
        <authorList>
            <person name="Goeker M."/>
        </authorList>
    </citation>
    <scope>NUCLEOTIDE SEQUENCE [LARGE SCALE GENOMIC DNA]</scope>
    <source>
        <strain evidence="3 4">DSM 22008</strain>
    </source>
</reference>
<evidence type="ECO:0000313" key="3">
    <source>
        <dbReference type="EMBL" id="RKQ69179.1"/>
    </source>
</evidence>
<dbReference type="Pfam" id="PF01266">
    <property type="entry name" value="DAO"/>
    <property type="match status" value="1"/>
</dbReference>
<accession>A0A420WDS8</accession>
<dbReference type="FunCoup" id="A0A420WDS8">
    <property type="interactions" value="419"/>
</dbReference>
<dbReference type="SUPFAM" id="SSF51971">
    <property type="entry name" value="Nucleotide-binding domain"/>
    <property type="match status" value="1"/>
</dbReference>